<evidence type="ECO:0000256" key="3">
    <source>
        <dbReference type="ARBA" id="ARBA00022989"/>
    </source>
</evidence>
<evidence type="ECO:0000256" key="4">
    <source>
        <dbReference type="ARBA" id="ARBA00023136"/>
    </source>
</evidence>
<evidence type="ECO:0000256" key="1">
    <source>
        <dbReference type="ARBA" id="ARBA00004141"/>
    </source>
</evidence>
<dbReference type="EMBL" id="JANBPU010000003">
    <property type="protein sequence ID" value="KAJ1921701.1"/>
    <property type="molecule type" value="Genomic_DNA"/>
</dbReference>
<comment type="subcellular location">
    <subcellularLocation>
        <location evidence="1">Membrane</location>
        <topology evidence="1">Multi-pass membrane protein</topology>
    </subcellularLocation>
</comment>
<keyword evidence="2 5" id="KW-0812">Transmembrane</keyword>
<dbReference type="Proteomes" id="UP001150538">
    <property type="component" value="Unassembled WGS sequence"/>
</dbReference>
<dbReference type="PANTHER" id="PTHR10231">
    <property type="entry name" value="NUCLEOTIDE-SUGAR TRANSMEMBRANE TRANSPORTER"/>
    <property type="match status" value="1"/>
</dbReference>
<keyword evidence="7" id="KW-1185">Reference proteome</keyword>
<comment type="caution">
    <text evidence="6">The sequence shown here is derived from an EMBL/GenBank/DDBJ whole genome shotgun (WGS) entry which is preliminary data.</text>
</comment>
<dbReference type="PIRSF" id="PIRSF005799">
    <property type="entry name" value="UDP-gal_transpt"/>
    <property type="match status" value="1"/>
</dbReference>
<proteinExistence type="predicted"/>
<dbReference type="InterPro" id="IPR007271">
    <property type="entry name" value="Nuc_sug_transpt"/>
</dbReference>
<dbReference type="GO" id="GO:0000139">
    <property type="term" value="C:Golgi membrane"/>
    <property type="evidence" value="ECO:0007669"/>
    <property type="project" value="InterPro"/>
</dbReference>
<evidence type="ECO:0000256" key="5">
    <source>
        <dbReference type="SAM" id="Phobius"/>
    </source>
</evidence>
<evidence type="ECO:0000256" key="2">
    <source>
        <dbReference type="ARBA" id="ARBA00022692"/>
    </source>
</evidence>
<keyword evidence="3 5" id="KW-1133">Transmembrane helix</keyword>
<feature type="transmembrane region" description="Helical" evidence="5">
    <location>
        <begin position="133"/>
        <end position="154"/>
    </location>
</feature>
<accession>A0A9W8DRH9</accession>
<dbReference type="NCBIfam" id="TIGR00803">
    <property type="entry name" value="nst"/>
    <property type="match status" value="1"/>
</dbReference>
<dbReference type="AlphaFoldDB" id="A0A9W8DRH9"/>
<organism evidence="6 7">
    <name type="scientific">Mycoemilia scoparia</name>
    <dbReference type="NCBI Taxonomy" id="417184"/>
    <lineage>
        <taxon>Eukaryota</taxon>
        <taxon>Fungi</taxon>
        <taxon>Fungi incertae sedis</taxon>
        <taxon>Zoopagomycota</taxon>
        <taxon>Kickxellomycotina</taxon>
        <taxon>Kickxellomycetes</taxon>
        <taxon>Kickxellales</taxon>
        <taxon>Kickxellaceae</taxon>
        <taxon>Mycoemilia</taxon>
    </lineage>
</organism>
<protein>
    <recommendedName>
        <fullName evidence="8">UDP-N-acetylglucosamine transporter</fullName>
    </recommendedName>
</protein>
<evidence type="ECO:0008006" key="8">
    <source>
        <dbReference type="Google" id="ProtNLM"/>
    </source>
</evidence>
<feature type="transmembrane region" description="Helical" evidence="5">
    <location>
        <begin position="61"/>
        <end position="80"/>
    </location>
</feature>
<reference evidence="6" key="1">
    <citation type="submission" date="2022-07" db="EMBL/GenBank/DDBJ databases">
        <title>Phylogenomic reconstructions and comparative analyses of Kickxellomycotina fungi.</title>
        <authorList>
            <person name="Reynolds N.K."/>
            <person name="Stajich J.E."/>
            <person name="Barry K."/>
            <person name="Grigoriev I.V."/>
            <person name="Crous P."/>
            <person name="Smith M.E."/>
        </authorList>
    </citation>
    <scope>NUCLEOTIDE SEQUENCE</scope>
    <source>
        <strain evidence="6">NBRC 100468</strain>
    </source>
</reference>
<keyword evidence="4 5" id="KW-0472">Membrane</keyword>
<feature type="transmembrane region" description="Helical" evidence="5">
    <location>
        <begin position="223"/>
        <end position="241"/>
    </location>
</feature>
<evidence type="ECO:0000313" key="7">
    <source>
        <dbReference type="Proteomes" id="UP001150538"/>
    </source>
</evidence>
<dbReference type="OrthoDB" id="408493at2759"/>
<dbReference type="GO" id="GO:0015165">
    <property type="term" value="F:pyrimidine nucleotide-sugar transmembrane transporter activity"/>
    <property type="evidence" value="ECO:0007669"/>
    <property type="project" value="InterPro"/>
</dbReference>
<feature type="transmembrane region" description="Helical" evidence="5">
    <location>
        <begin position="197"/>
        <end position="217"/>
    </location>
</feature>
<feature type="transmembrane region" description="Helical" evidence="5">
    <location>
        <begin position="166"/>
        <end position="190"/>
    </location>
</feature>
<sequence>MGLSEEAQTKDVALFGLPMKWIALVTLAIQNSTLNLVITYSRSETSERPYLNSTAVFLNELLKWASLVLLVTGVVLTQVQKFSINRNDPEDNQIKSASTLTIGLFAIFMACMSSGLSGVYFEKILKGSTTSLWVRNLQLSLFSLAISAGGIIMFDMGAVKENGFFYGYTLSTWGAIVSQAAGGIIVALVVKYADNILKGFATSISIIISSIVSIWMFDFYPGAYFLVGAVLVIYASITYGSDPNKASHIDKLLIPFTEKSGREDLD</sequence>
<name>A0A9W8DRH9_9FUNG</name>
<gene>
    <name evidence="6" type="ORF">H4219_000434</name>
</gene>
<evidence type="ECO:0000313" key="6">
    <source>
        <dbReference type="EMBL" id="KAJ1921701.1"/>
    </source>
</evidence>
<feature type="transmembrane region" description="Helical" evidence="5">
    <location>
        <begin position="21"/>
        <end position="40"/>
    </location>
</feature>
<feature type="transmembrane region" description="Helical" evidence="5">
    <location>
        <begin position="100"/>
        <end position="121"/>
    </location>
</feature>
<dbReference type="Pfam" id="PF04142">
    <property type="entry name" value="Nuc_sug_transp"/>
    <property type="match status" value="1"/>
</dbReference>